<organism evidence="1">
    <name type="scientific">Gordonia amarae</name>
    <dbReference type="NCBI Taxonomy" id="36821"/>
    <lineage>
        <taxon>Bacteria</taxon>
        <taxon>Bacillati</taxon>
        <taxon>Actinomycetota</taxon>
        <taxon>Actinomycetes</taxon>
        <taxon>Mycobacteriales</taxon>
        <taxon>Gordoniaceae</taxon>
        <taxon>Gordonia</taxon>
    </lineage>
</organism>
<accession>A0A857MGV3</accession>
<name>A0A857MGV3_9ACTN</name>
<dbReference type="RefSeq" id="WP_005185584.1">
    <property type="nucleotide sequence ID" value="NZ_CP045804.1"/>
</dbReference>
<evidence type="ECO:0000313" key="1">
    <source>
        <dbReference type="EMBL" id="QHN40765.1"/>
    </source>
</evidence>
<sequence>MGILVLIAVLFVIVGVVVAAVALFLMLRKSSQTQLQKSTQLYPGKMIEAPDGWALGHSPEARLFRRIRDAVTPLHNATGTDISLIDGRVQIELAADDVAQRLVTLGTVDRAVAQPVLARAEWWVAALESVAGKLILGQHLEVGELDQVTKQNPFSG</sequence>
<proteinExistence type="predicted"/>
<dbReference type="EMBL" id="CP045810">
    <property type="protein sequence ID" value="QHN40765.1"/>
    <property type="molecule type" value="Genomic_DNA"/>
</dbReference>
<dbReference type="AlphaFoldDB" id="A0A857MGV3"/>
<gene>
    <name evidence="1" type="ORF">GII30_17855</name>
</gene>
<reference evidence="1" key="1">
    <citation type="journal article" date="2021" name="Nat. Microbiol.">
        <title>Cocultivation of an ultrasmall environmental parasitic bacterium with lytic ability against bacteria associated with wastewater foams.</title>
        <authorList>
            <person name="Batinovic S."/>
            <person name="Rose J.J.A."/>
            <person name="Ratcliffe J."/>
            <person name="Seviour R.J."/>
            <person name="Petrovski S."/>
        </authorList>
    </citation>
    <scope>NUCLEOTIDE SEQUENCE</scope>
    <source>
        <strain evidence="1">CON44</strain>
    </source>
</reference>
<protein>
    <submittedName>
        <fullName evidence="1">Uncharacterized protein</fullName>
    </submittedName>
</protein>